<dbReference type="Proteomes" id="UP000176741">
    <property type="component" value="Unassembled WGS sequence"/>
</dbReference>
<accession>A0A1F7XXL4</accession>
<proteinExistence type="predicted"/>
<evidence type="ECO:0000313" key="1">
    <source>
        <dbReference type="EMBL" id="OGM19138.1"/>
    </source>
</evidence>
<reference evidence="1 2" key="1">
    <citation type="journal article" date="2016" name="Nat. Commun.">
        <title>Thousands of microbial genomes shed light on interconnected biogeochemical processes in an aquifer system.</title>
        <authorList>
            <person name="Anantharaman K."/>
            <person name="Brown C.T."/>
            <person name="Hug L.A."/>
            <person name="Sharon I."/>
            <person name="Castelle C.J."/>
            <person name="Probst A.J."/>
            <person name="Thomas B.C."/>
            <person name="Singh A."/>
            <person name="Wilkins M.J."/>
            <person name="Karaoz U."/>
            <person name="Brodie E.L."/>
            <person name="Williams K.H."/>
            <person name="Hubbard S.S."/>
            <person name="Banfield J.F."/>
        </authorList>
    </citation>
    <scope>NUCLEOTIDE SEQUENCE [LARGE SCALE GENOMIC DNA]</scope>
</reference>
<comment type="caution">
    <text evidence="1">The sequence shown here is derived from an EMBL/GenBank/DDBJ whole genome shotgun (WGS) entry which is preliminary data.</text>
</comment>
<dbReference type="EMBL" id="MGGD01000080">
    <property type="protein sequence ID" value="OGM19138.1"/>
    <property type="molecule type" value="Genomic_DNA"/>
</dbReference>
<evidence type="ECO:0000313" key="2">
    <source>
        <dbReference type="Proteomes" id="UP000176741"/>
    </source>
</evidence>
<name>A0A1F7XXL4_9BACT</name>
<dbReference type="AlphaFoldDB" id="A0A1F7XXL4"/>
<organism evidence="1 2">
    <name type="scientific">Candidatus Woesebacteria bacterium RIFCSPHIGHO2_01_FULL_38_26b</name>
    <dbReference type="NCBI Taxonomy" id="1802491"/>
    <lineage>
        <taxon>Bacteria</taxon>
        <taxon>Candidatus Woeseibacteriota</taxon>
    </lineage>
</organism>
<gene>
    <name evidence="1" type="ORF">A2771_01385</name>
</gene>
<sequence>MYQITKSSPGWKVFELFTLRFDLSKYVGSRVLASGNYNSKIHTLVITDVLDLEVLPTKAVQFVTNTPIQLPTEIPAMTPTISSVQ</sequence>
<protein>
    <submittedName>
        <fullName evidence="1">Uncharacterized protein</fullName>
    </submittedName>
</protein>